<dbReference type="Gene3D" id="2.60.40.1670">
    <property type="entry name" value="beta-sandwich domain of Sec23/24"/>
    <property type="match status" value="1"/>
</dbReference>
<proteinExistence type="inferred from homology"/>
<dbReference type="PANTHER" id="PTHR13803:SF4">
    <property type="entry name" value="SECRETORY 24CD, ISOFORM C"/>
    <property type="match status" value="1"/>
</dbReference>
<gene>
    <name evidence="9" type="ORF">BpHYR1_031867</name>
</gene>
<name>A0A3M7QN40_BRAPC</name>
<dbReference type="AlphaFoldDB" id="A0A3M7QN40"/>
<feature type="domain" description="Zinc finger Sec23/Sec24-type" evidence="5">
    <location>
        <begin position="132"/>
        <end position="162"/>
    </location>
</feature>
<dbReference type="GO" id="GO:0070971">
    <property type="term" value="C:endoplasmic reticulum exit site"/>
    <property type="evidence" value="ECO:0007669"/>
    <property type="project" value="TreeGrafter"/>
</dbReference>
<dbReference type="InterPro" id="IPR050550">
    <property type="entry name" value="SEC23_SEC24_subfamily"/>
</dbReference>
<dbReference type="SUPFAM" id="SSF53300">
    <property type="entry name" value="vWA-like"/>
    <property type="match status" value="1"/>
</dbReference>
<dbReference type="FunFam" id="3.40.50.410:FF:000020">
    <property type="entry name" value="protein transport protein Sec24D isoform X1"/>
    <property type="match status" value="1"/>
</dbReference>
<dbReference type="SUPFAM" id="SSF82919">
    <property type="entry name" value="Zn-finger domain of Sec23/24"/>
    <property type="match status" value="1"/>
</dbReference>
<evidence type="ECO:0000259" key="5">
    <source>
        <dbReference type="Pfam" id="PF04810"/>
    </source>
</evidence>
<dbReference type="Proteomes" id="UP000276133">
    <property type="component" value="Unassembled WGS sequence"/>
</dbReference>
<protein>
    <submittedName>
        <fullName evidence="9">Transport Sec24C-like isoform X1</fullName>
    </submittedName>
</protein>
<keyword evidence="3" id="KW-0653">Protein transport</keyword>
<feature type="domain" description="Sec23/Sec24 beta-sandwich" evidence="8">
    <location>
        <begin position="454"/>
        <end position="536"/>
    </location>
</feature>
<accession>A0A3M7QN40</accession>
<dbReference type="GO" id="GO:0090110">
    <property type="term" value="P:COPII-coated vesicle cargo loading"/>
    <property type="evidence" value="ECO:0007669"/>
    <property type="project" value="TreeGrafter"/>
</dbReference>
<dbReference type="InterPro" id="IPR036174">
    <property type="entry name" value="Znf_Sec23_Sec24_sf"/>
</dbReference>
<dbReference type="Gene3D" id="2.30.30.380">
    <property type="entry name" value="Zn-finger domain of Sec23/24"/>
    <property type="match status" value="1"/>
</dbReference>
<dbReference type="InterPro" id="IPR036465">
    <property type="entry name" value="vWFA_dom_sf"/>
</dbReference>
<evidence type="ECO:0000259" key="8">
    <source>
        <dbReference type="Pfam" id="PF08033"/>
    </source>
</evidence>
<dbReference type="InterPro" id="IPR036175">
    <property type="entry name" value="Sec23/24_helical_dom_sf"/>
</dbReference>
<dbReference type="Gene3D" id="3.40.50.410">
    <property type="entry name" value="von Willebrand factor, type A domain"/>
    <property type="match status" value="1"/>
</dbReference>
<dbReference type="Pfam" id="PF04811">
    <property type="entry name" value="Sec23_trunk"/>
    <property type="match status" value="1"/>
</dbReference>
<dbReference type="InterPro" id="IPR006900">
    <property type="entry name" value="Sec23/24_helical_dom"/>
</dbReference>
<dbReference type="GO" id="GO:0030127">
    <property type="term" value="C:COPII vesicle coat"/>
    <property type="evidence" value="ECO:0007669"/>
    <property type="project" value="InterPro"/>
</dbReference>
<evidence type="ECO:0000256" key="4">
    <source>
        <dbReference type="SAM" id="MobiDB-lite"/>
    </source>
</evidence>
<dbReference type="InterPro" id="IPR006895">
    <property type="entry name" value="Znf_Sec23_Sec24"/>
</dbReference>
<evidence type="ECO:0000259" key="6">
    <source>
        <dbReference type="Pfam" id="PF04811"/>
    </source>
</evidence>
<feature type="domain" description="Sec23/Sec24 helical" evidence="7">
    <location>
        <begin position="549"/>
        <end position="648"/>
    </location>
</feature>
<evidence type="ECO:0000313" key="9">
    <source>
        <dbReference type="EMBL" id="RNA12491.1"/>
    </source>
</evidence>
<dbReference type="InterPro" id="IPR012990">
    <property type="entry name" value="Beta-sandwich_Sec23_24"/>
</dbReference>
<dbReference type="SUPFAM" id="SSF81811">
    <property type="entry name" value="Helical domain of Sec23/24"/>
    <property type="match status" value="1"/>
</dbReference>
<evidence type="ECO:0000313" key="10">
    <source>
        <dbReference type="Proteomes" id="UP000276133"/>
    </source>
</evidence>
<feature type="non-terminal residue" evidence="9">
    <location>
        <position position="659"/>
    </location>
</feature>
<feature type="domain" description="Sec23/Sec24 trunk" evidence="6">
    <location>
        <begin position="201"/>
        <end position="446"/>
    </location>
</feature>
<evidence type="ECO:0000256" key="1">
    <source>
        <dbReference type="ARBA" id="ARBA00008334"/>
    </source>
</evidence>
<dbReference type="Pfam" id="PF04810">
    <property type="entry name" value="zf-Sec23_Sec24"/>
    <property type="match status" value="1"/>
</dbReference>
<dbReference type="SUPFAM" id="SSF81995">
    <property type="entry name" value="beta-sandwich domain of Sec23/24"/>
    <property type="match status" value="1"/>
</dbReference>
<sequence length="659" mass="74026">PQGGYNQAGMGPYGGAMRPPVPGQTPQPMYEQQQAQQKMDMDQIPNPIEVMQANESKFGGQFFETNESGKMPPLTTTNFTCKDMGNCNPRFIRSSMYSVPNNADLLKQSKLPLVLSLTPFADLAEGESEPPAYMCPFMQFVDNGKKFQCPFCEDITQVSQEYFNHLDHMGKRVDTYERAELCCGSYEFTATKDYCRNQSLPQSPAIIFMIDVSVNSIRSGLLHVLCPYIKDVLLPNLPRDSLNPAADQSDLKVGFVTYDKELHFYNLKSSLAAPQMMIVSDIDEVFVPILDGFLVRLSESRTVIENLLDSLPSMFQENKETEIVLGPVVEAGIDALKSANLAGKLFIFHTNLPNCVAPGQLKMRDDKKLLATDKEKLLLSPQNDYYAQLGKKCVENGCTIDLFVMPNQYCDLATLSDLTRKTSGQIYKYDFFMADTHGQRLCEDLKYAVDKTVAFDAVMKVRTSTGIRPVDYIGNFGMYGNDIELAGVNKQTSLAVELKHDDKLNENAKVYIQAALLYTSLSGQRRIRVHNLSLNVCTQYSQVYSTCELDCMVNYMAKLACRSITVSTPKSIRENLVNQVSHILATYRKNCTNSPAKGQFILPETLKLLPVFSNSLLKSDAISGSQTVTTDERAYLMYRLMSMDIKSTYYYFYPRVLQV</sequence>
<feature type="compositionally biased region" description="Low complexity" evidence="4">
    <location>
        <begin position="26"/>
        <end position="38"/>
    </location>
</feature>
<keyword evidence="2" id="KW-0813">Transport</keyword>
<dbReference type="OrthoDB" id="49016at2759"/>
<dbReference type="InterPro" id="IPR006896">
    <property type="entry name" value="Sec23/24_trunk_dom"/>
</dbReference>
<evidence type="ECO:0000256" key="2">
    <source>
        <dbReference type="ARBA" id="ARBA00022448"/>
    </source>
</evidence>
<dbReference type="PANTHER" id="PTHR13803">
    <property type="entry name" value="SEC24-RELATED PROTEIN"/>
    <property type="match status" value="1"/>
</dbReference>
<feature type="region of interest" description="Disordered" evidence="4">
    <location>
        <begin position="1"/>
        <end position="38"/>
    </location>
</feature>
<reference evidence="9 10" key="1">
    <citation type="journal article" date="2018" name="Sci. Rep.">
        <title>Genomic signatures of local adaptation to the degree of environmental predictability in rotifers.</title>
        <authorList>
            <person name="Franch-Gras L."/>
            <person name="Hahn C."/>
            <person name="Garcia-Roger E.M."/>
            <person name="Carmona M.J."/>
            <person name="Serra M."/>
            <person name="Gomez A."/>
        </authorList>
    </citation>
    <scope>NUCLEOTIDE SEQUENCE [LARGE SCALE GENOMIC DNA]</scope>
    <source>
        <strain evidence="9">HYR1</strain>
    </source>
</reference>
<dbReference type="EMBL" id="REGN01005673">
    <property type="protein sequence ID" value="RNA12491.1"/>
    <property type="molecule type" value="Genomic_DNA"/>
</dbReference>
<comment type="similarity">
    <text evidence="1">Belongs to the SEC23/SEC24 family. SEC24 subfamily.</text>
</comment>
<dbReference type="GO" id="GO:0000149">
    <property type="term" value="F:SNARE binding"/>
    <property type="evidence" value="ECO:0007669"/>
    <property type="project" value="TreeGrafter"/>
</dbReference>
<organism evidence="9 10">
    <name type="scientific">Brachionus plicatilis</name>
    <name type="common">Marine rotifer</name>
    <name type="synonym">Brachionus muelleri</name>
    <dbReference type="NCBI Taxonomy" id="10195"/>
    <lineage>
        <taxon>Eukaryota</taxon>
        <taxon>Metazoa</taxon>
        <taxon>Spiralia</taxon>
        <taxon>Gnathifera</taxon>
        <taxon>Rotifera</taxon>
        <taxon>Eurotatoria</taxon>
        <taxon>Monogononta</taxon>
        <taxon>Pseudotrocha</taxon>
        <taxon>Ploima</taxon>
        <taxon>Brachionidae</taxon>
        <taxon>Brachionus</taxon>
    </lineage>
</organism>
<dbReference type="Gene3D" id="1.20.120.730">
    <property type="entry name" value="Sec23/Sec24 helical domain"/>
    <property type="match status" value="1"/>
</dbReference>
<feature type="non-terminal residue" evidence="9">
    <location>
        <position position="1"/>
    </location>
</feature>
<dbReference type="STRING" id="10195.A0A3M7QN40"/>
<comment type="caution">
    <text evidence="9">The sequence shown here is derived from an EMBL/GenBank/DDBJ whole genome shotgun (WGS) entry which is preliminary data.</text>
</comment>
<dbReference type="GO" id="GO:0008270">
    <property type="term" value="F:zinc ion binding"/>
    <property type="evidence" value="ECO:0007669"/>
    <property type="project" value="InterPro"/>
</dbReference>
<dbReference type="Pfam" id="PF08033">
    <property type="entry name" value="Sec23_BS"/>
    <property type="match status" value="1"/>
</dbReference>
<dbReference type="GO" id="GO:0006886">
    <property type="term" value="P:intracellular protein transport"/>
    <property type="evidence" value="ECO:0007669"/>
    <property type="project" value="InterPro"/>
</dbReference>
<evidence type="ECO:0000256" key="3">
    <source>
        <dbReference type="ARBA" id="ARBA00022927"/>
    </source>
</evidence>
<evidence type="ECO:0000259" key="7">
    <source>
        <dbReference type="Pfam" id="PF04815"/>
    </source>
</evidence>
<keyword evidence="10" id="KW-1185">Reference proteome</keyword>
<dbReference type="Pfam" id="PF04815">
    <property type="entry name" value="Sec23_helical"/>
    <property type="match status" value="1"/>
</dbReference>